<organism evidence="1 2">
    <name type="scientific">Goodea atripinnis</name>
    <dbReference type="NCBI Taxonomy" id="208336"/>
    <lineage>
        <taxon>Eukaryota</taxon>
        <taxon>Metazoa</taxon>
        <taxon>Chordata</taxon>
        <taxon>Craniata</taxon>
        <taxon>Vertebrata</taxon>
        <taxon>Euteleostomi</taxon>
        <taxon>Actinopterygii</taxon>
        <taxon>Neopterygii</taxon>
        <taxon>Teleostei</taxon>
        <taxon>Neoteleostei</taxon>
        <taxon>Acanthomorphata</taxon>
        <taxon>Ovalentaria</taxon>
        <taxon>Atherinomorphae</taxon>
        <taxon>Cyprinodontiformes</taxon>
        <taxon>Goodeidae</taxon>
        <taxon>Goodea</taxon>
    </lineage>
</organism>
<accession>A0ABV0P3M7</accession>
<sequence>MHPSLRFKGNGVKKRKYPVSSSHVDKNALLLSEDSGQTGFEMIETAAKITTCYKQGMQTFKLLSAKNRKLRLQSVQTHQIWTGVKNAAWAVESQCQLQHLHGKVSLLQTI</sequence>
<dbReference type="EMBL" id="JAHRIO010060797">
    <property type="protein sequence ID" value="MEQ2178314.1"/>
    <property type="molecule type" value="Genomic_DNA"/>
</dbReference>
<comment type="caution">
    <text evidence="1">The sequence shown here is derived from an EMBL/GenBank/DDBJ whole genome shotgun (WGS) entry which is preliminary data.</text>
</comment>
<proteinExistence type="predicted"/>
<keyword evidence="2" id="KW-1185">Reference proteome</keyword>
<name>A0ABV0P3M7_9TELE</name>
<evidence type="ECO:0000313" key="2">
    <source>
        <dbReference type="Proteomes" id="UP001476798"/>
    </source>
</evidence>
<evidence type="ECO:0000313" key="1">
    <source>
        <dbReference type="EMBL" id="MEQ2178314.1"/>
    </source>
</evidence>
<gene>
    <name evidence="1" type="ORF">GOODEAATRI_012730</name>
</gene>
<dbReference type="Proteomes" id="UP001476798">
    <property type="component" value="Unassembled WGS sequence"/>
</dbReference>
<reference evidence="1 2" key="1">
    <citation type="submission" date="2021-06" db="EMBL/GenBank/DDBJ databases">
        <authorList>
            <person name="Palmer J.M."/>
        </authorList>
    </citation>
    <scope>NUCLEOTIDE SEQUENCE [LARGE SCALE GENOMIC DNA]</scope>
    <source>
        <strain evidence="1 2">GA_2019</strain>
        <tissue evidence="1">Muscle</tissue>
    </source>
</reference>
<protein>
    <submittedName>
        <fullName evidence="1">Uncharacterized protein</fullName>
    </submittedName>
</protein>